<reference evidence="2 3" key="1">
    <citation type="submission" date="2020-02" db="EMBL/GenBank/DDBJ databases">
        <title>Pseudoroseicyclus tamarix, sp. nov., isolated from offshore sediment of a Tamarix chinensis forest.</title>
        <authorList>
            <person name="Gai Y."/>
        </authorList>
    </citation>
    <scope>NUCLEOTIDE SEQUENCE [LARGE SCALE GENOMIC DNA]</scope>
    <source>
        <strain evidence="2 3">CLL3-39</strain>
    </source>
</reference>
<evidence type="ECO:0000313" key="3">
    <source>
        <dbReference type="Proteomes" id="UP000474757"/>
    </source>
</evidence>
<evidence type="ECO:0000313" key="2">
    <source>
        <dbReference type="EMBL" id="NDV00999.1"/>
    </source>
</evidence>
<feature type="domain" description="Glyoxalase-like" evidence="1">
    <location>
        <begin position="3"/>
        <end position="163"/>
    </location>
</feature>
<dbReference type="Pfam" id="PF13468">
    <property type="entry name" value="Glyoxalase_3"/>
    <property type="match status" value="1"/>
</dbReference>
<name>A0A6B2JWH0_9RHOB</name>
<sequence length="202" mass="21656">MYLDHLVILANDLEAGVAHAEASLGLRPQPGGRHVRFGTHNALLSIGEGLYLEVLAPEPEAQHPGKPRWLGLEGFDGPPRLANWVCATDDLDEALDDAPFAGEPVNLQRGDLRWRIAIPADGRLPMGGAFPTLIQWETQPCGTCLPDRGCRLRSVAIQAPLAREALVAMGGELPDGRVTLTGADAFRISAEIDTPDGPRHLA</sequence>
<dbReference type="SUPFAM" id="SSF54593">
    <property type="entry name" value="Glyoxalase/Bleomycin resistance protein/Dihydroxybiphenyl dioxygenase"/>
    <property type="match status" value="1"/>
</dbReference>
<organism evidence="2 3">
    <name type="scientific">Pseudoroseicyclus tamaricis</name>
    <dbReference type="NCBI Taxonomy" id="2705421"/>
    <lineage>
        <taxon>Bacteria</taxon>
        <taxon>Pseudomonadati</taxon>
        <taxon>Pseudomonadota</taxon>
        <taxon>Alphaproteobacteria</taxon>
        <taxon>Rhodobacterales</taxon>
        <taxon>Paracoccaceae</taxon>
        <taxon>Pseudoroseicyclus</taxon>
    </lineage>
</organism>
<dbReference type="RefSeq" id="WP_163892127.1">
    <property type="nucleotide sequence ID" value="NZ_JAAFYS010000002.1"/>
</dbReference>
<dbReference type="Gene3D" id="3.10.180.10">
    <property type="entry name" value="2,3-Dihydroxybiphenyl 1,2-Dioxygenase, domain 1"/>
    <property type="match status" value="1"/>
</dbReference>
<dbReference type="EMBL" id="JAAGAB010000002">
    <property type="protein sequence ID" value="NDV00999.1"/>
    <property type="molecule type" value="Genomic_DNA"/>
</dbReference>
<proteinExistence type="predicted"/>
<accession>A0A6B2JWH0</accession>
<evidence type="ECO:0000259" key="1">
    <source>
        <dbReference type="Pfam" id="PF13468"/>
    </source>
</evidence>
<dbReference type="AlphaFoldDB" id="A0A6B2JWH0"/>
<gene>
    <name evidence="2" type="ORF">GZA08_08465</name>
</gene>
<dbReference type="Proteomes" id="UP000474757">
    <property type="component" value="Unassembled WGS sequence"/>
</dbReference>
<keyword evidence="3" id="KW-1185">Reference proteome</keyword>
<dbReference type="InterPro" id="IPR025870">
    <property type="entry name" value="Glyoxalase-like_dom"/>
</dbReference>
<protein>
    <submittedName>
        <fullName evidence="2">VOC family protein</fullName>
    </submittedName>
</protein>
<comment type="caution">
    <text evidence="2">The sequence shown here is derived from an EMBL/GenBank/DDBJ whole genome shotgun (WGS) entry which is preliminary data.</text>
</comment>
<dbReference type="InterPro" id="IPR029068">
    <property type="entry name" value="Glyas_Bleomycin-R_OHBP_Dase"/>
</dbReference>